<evidence type="ECO:0000259" key="4">
    <source>
        <dbReference type="PROSITE" id="PS50146"/>
    </source>
</evidence>
<accession>J0XB73</accession>
<evidence type="ECO:0000256" key="1">
    <source>
        <dbReference type="ARBA" id="ARBA00001946"/>
    </source>
</evidence>
<organism evidence="5 6">
    <name type="scientific">Schaalia georgiae F0490</name>
    <dbReference type="NCBI Taxonomy" id="1125717"/>
    <lineage>
        <taxon>Bacteria</taxon>
        <taxon>Bacillati</taxon>
        <taxon>Actinomycetota</taxon>
        <taxon>Actinomycetes</taxon>
        <taxon>Actinomycetales</taxon>
        <taxon>Actinomycetaceae</taxon>
        <taxon>Schaalia</taxon>
    </lineage>
</organism>
<dbReference type="PROSITE" id="PS50146">
    <property type="entry name" value="DAGK"/>
    <property type="match status" value="1"/>
</dbReference>
<dbReference type="InterPro" id="IPR017438">
    <property type="entry name" value="ATP-NAD_kinase_N"/>
</dbReference>
<dbReference type="Pfam" id="PF00781">
    <property type="entry name" value="DAGK_cat"/>
    <property type="match status" value="1"/>
</dbReference>
<feature type="region of interest" description="Disordered" evidence="3">
    <location>
        <begin position="148"/>
        <end position="204"/>
    </location>
</feature>
<dbReference type="Gene3D" id="2.60.200.40">
    <property type="match status" value="1"/>
</dbReference>
<sequence length="416" mass="42338">MRPWIIMNPSKHEDPAAFRALVDRAAMDLGAGPPHWLETTREDPGAGQAVEAVSRGAAIVIAAGGDGTVRAVAAGMAGSGVRMGILPVGTGNVLAGNLGLPDDPAAAMAVALGEYHRNVDLTWVRLDGVEDASPLPAEGGLVLAAHAARPPEPEPAPLSGSPGPAIEPDGPGRPSEADPAPGPGDGAPVPAPDGTGLGPNGATPLPAPDEYACAVVAGMGFDGQTMAGTHAALKKQFGWIAYVLAGLGSIGAPRLRAQLTLRSPEARESAPIDPGDSLVGTPRGDDEVTRVEARSVMFANCGELKFVLLAPDANLSDGLIDVIAVDAQAGLLGWADVTWKFLGQLVGLRPLNLPVSTGTVAFRQARGASVVAQTAQAVQVDGDALGTARTMRVRIQPDALDVAVPAERTWMELLPG</sequence>
<comment type="similarity">
    <text evidence="2">Belongs to the diacylglycerol/lipid kinase family.</text>
</comment>
<feature type="domain" description="DAGKc" evidence="4">
    <location>
        <begin position="1"/>
        <end position="128"/>
    </location>
</feature>
<dbReference type="Proteomes" id="UP000004578">
    <property type="component" value="Unassembled WGS sequence"/>
</dbReference>
<keyword evidence="5" id="KW-0808">Transferase</keyword>
<comment type="caution">
    <text evidence="5">The sequence shown here is derived from an EMBL/GenBank/DDBJ whole genome shotgun (WGS) entry which is preliminary data.</text>
</comment>
<comment type="cofactor">
    <cofactor evidence="1">
        <name>Mg(2+)</name>
        <dbReference type="ChEBI" id="CHEBI:18420"/>
    </cofactor>
</comment>
<keyword evidence="5" id="KW-0418">Kinase</keyword>
<evidence type="ECO:0000313" key="5">
    <source>
        <dbReference type="EMBL" id="EJF45921.1"/>
    </source>
</evidence>
<dbReference type="SUPFAM" id="SSF111331">
    <property type="entry name" value="NAD kinase/diacylglycerol kinase-like"/>
    <property type="match status" value="1"/>
</dbReference>
<reference evidence="5 6" key="1">
    <citation type="submission" date="2012-05" db="EMBL/GenBank/DDBJ databases">
        <authorList>
            <person name="Harkins D.M."/>
            <person name="Madupu R."/>
            <person name="Durkin A.S."/>
            <person name="Torralba M."/>
            <person name="Methe B."/>
            <person name="Sutton G.G."/>
            <person name="Nelson K.E."/>
        </authorList>
    </citation>
    <scope>NUCLEOTIDE SEQUENCE [LARGE SCALE GENOMIC DNA]</scope>
    <source>
        <strain evidence="5 6">F0490</strain>
    </source>
</reference>
<dbReference type="InterPro" id="IPR016064">
    <property type="entry name" value="NAD/diacylglycerol_kinase_sf"/>
</dbReference>
<evidence type="ECO:0000256" key="3">
    <source>
        <dbReference type="SAM" id="MobiDB-lite"/>
    </source>
</evidence>
<dbReference type="PATRIC" id="fig|1125717.3.peg.1061"/>
<protein>
    <submittedName>
        <fullName evidence="5">Diacylglycerol kinase</fullName>
    </submittedName>
</protein>
<evidence type="ECO:0000256" key="2">
    <source>
        <dbReference type="ARBA" id="ARBA00005983"/>
    </source>
</evidence>
<dbReference type="PANTHER" id="PTHR12358">
    <property type="entry name" value="SPHINGOSINE KINASE"/>
    <property type="match status" value="1"/>
</dbReference>
<dbReference type="Gene3D" id="3.40.50.10330">
    <property type="entry name" value="Probable inorganic polyphosphate/atp-NAD kinase, domain 1"/>
    <property type="match status" value="1"/>
</dbReference>
<dbReference type="AlphaFoldDB" id="J0XB73"/>
<gene>
    <name evidence="5" type="ORF">HMPREF1317_0590</name>
</gene>
<name>J0XB73_9ACTO</name>
<proteinExistence type="inferred from homology"/>
<evidence type="ECO:0000313" key="6">
    <source>
        <dbReference type="Proteomes" id="UP000004578"/>
    </source>
</evidence>
<feature type="region of interest" description="Disordered" evidence="3">
    <location>
        <begin position="264"/>
        <end position="284"/>
    </location>
</feature>
<dbReference type="InterPro" id="IPR050187">
    <property type="entry name" value="Lipid_Phosphate_FormReg"/>
</dbReference>
<dbReference type="EMBL" id="AKFS01000161">
    <property type="protein sequence ID" value="EJF45921.1"/>
    <property type="molecule type" value="Genomic_DNA"/>
</dbReference>
<keyword evidence="6" id="KW-1185">Reference proteome</keyword>
<dbReference type="PANTHER" id="PTHR12358:SF54">
    <property type="entry name" value="SPHINGOSINE KINASE RELATED PROTEIN"/>
    <property type="match status" value="1"/>
</dbReference>
<dbReference type="InterPro" id="IPR001206">
    <property type="entry name" value="Diacylglycerol_kinase_cat_dom"/>
</dbReference>
<dbReference type="GO" id="GO:0016301">
    <property type="term" value="F:kinase activity"/>
    <property type="evidence" value="ECO:0007669"/>
    <property type="project" value="UniProtKB-KW"/>
</dbReference>